<protein>
    <submittedName>
        <fullName evidence="1">Uncharacterized protein</fullName>
    </submittedName>
</protein>
<proteinExistence type="predicted"/>
<evidence type="ECO:0000313" key="1">
    <source>
        <dbReference type="EMBL" id="KAJ8665267.1"/>
    </source>
</evidence>
<gene>
    <name evidence="1" type="ORF">QAD02_006929</name>
</gene>
<organism evidence="1 2">
    <name type="scientific">Eretmocerus hayati</name>
    <dbReference type="NCBI Taxonomy" id="131215"/>
    <lineage>
        <taxon>Eukaryota</taxon>
        <taxon>Metazoa</taxon>
        <taxon>Ecdysozoa</taxon>
        <taxon>Arthropoda</taxon>
        <taxon>Hexapoda</taxon>
        <taxon>Insecta</taxon>
        <taxon>Pterygota</taxon>
        <taxon>Neoptera</taxon>
        <taxon>Endopterygota</taxon>
        <taxon>Hymenoptera</taxon>
        <taxon>Apocrita</taxon>
        <taxon>Proctotrupomorpha</taxon>
        <taxon>Chalcidoidea</taxon>
        <taxon>Aphelinidae</taxon>
        <taxon>Aphelininae</taxon>
        <taxon>Eretmocerus</taxon>
    </lineage>
</organism>
<dbReference type="EMBL" id="CM056744">
    <property type="protein sequence ID" value="KAJ8665267.1"/>
    <property type="molecule type" value="Genomic_DNA"/>
</dbReference>
<accession>A0ACC2N2A1</accession>
<evidence type="ECO:0000313" key="2">
    <source>
        <dbReference type="Proteomes" id="UP001239111"/>
    </source>
</evidence>
<reference evidence="1" key="1">
    <citation type="submission" date="2023-04" db="EMBL/GenBank/DDBJ databases">
        <title>A chromosome-level genome assembly of the parasitoid wasp Eretmocerus hayati.</title>
        <authorList>
            <person name="Zhong Y."/>
            <person name="Liu S."/>
            <person name="Liu Y."/>
        </authorList>
    </citation>
    <scope>NUCLEOTIDE SEQUENCE</scope>
    <source>
        <strain evidence="1">ZJU_SS_LIU_2023</strain>
    </source>
</reference>
<name>A0ACC2N2A1_9HYME</name>
<dbReference type="Proteomes" id="UP001239111">
    <property type="component" value="Chromosome 4"/>
</dbReference>
<keyword evidence="2" id="KW-1185">Reference proteome</keyword>
<sequence length="630" mass="70196">MWTPADHTLYCSQHPAVTTCQPNFLAFMALVVNHLGQSLDGQRTADEGVTQNIQGAGHDQYDFIIVGADTAGCVLASRLSEIEDWKILLLESGDEEPQVAEVPGFRSMLKYSSVEQLYKTEPEPILNDKQDRRSDLWSHGRVMGGDSILTSDWHSYGHEQDIDAWEEAGNTGWKYKDLLPYFRRLGDSNNQANTAGNFEYPDRNSRIILGGWRELGFKETNASSISTQVGISKSRSSVVNGVYKSANSIYIRPIREKRKNLTIKTKSQVLKIIIDQSSKRAMGVEYFDFSSQTLKRAMVNKEVLVAGGAVESPKLLMVSGVGPADHLQEANIPLVQDLAVGNNLHDHPMVFSEIFNLDPKVSTFTNVANMQEDLINWMKNRGGPLSTLGISSFATYYQTPSEKLQGTPDIEFQFSGFVSALPDDSRIPTPYYDAVKLSTTLLNPKSRGLIRLNLNNPMDQPLIHPNYLEDVEDTRILSKGIFMGRKIAKTRALRQNGFGHSKKPVPGCEDFPYESEEYAICLLKRYVTSASRPGGTCKMGPISDTSAVVDPSLKVYGVAGLRVVGPEIMPTPVRGDSYPISVAIAEKAADMIKEDLLTQQQRRDYSRHRSPWQNWLTTVGSRALMLVRIY</sequence>
<comment type="caution">
    <text evidence="1">The sequence shown here is derived from an EMBL/GenBank/DDBJ whole genome shotgun (WGS) entry which is preliminary data.</text>
</comment>